<dbReference type="EC" id="2.1.1.-" evidence="6"/>
<evidence type="ECO:0000256" key="2">
    <source>
        <dbReference type="ARBA" id="ARBA00022552"/>
    </source>
</evidence>
<dbReference type="FunFam" id="3.40.50.150:FF:000041">
    <property type="entry name" value="Ribosomal RNA small subunit methyltransferase G"/>
    <property type="match status" value="1"/>
</dbReference>
<proteinExistence type="inferred from homology"/>
<keyword evidence="8" id="KW-1185">Reference proteome</keyword>
<feature type="binding site" evidence="6">
    <location>
        <begin position="134"/>
        <end position="135"/>
    </location>
    <ligand>
        <name>S-adenosyl-L-methionine</name>
        <dbReference type="ChEBI" id="CHEBI:59789"/>
    </ligand>
</feature>
<keyword evidence="1 6" id="KW-0963">Cytoplasm</keyword>
<keyword evidence="4 6" id="KW-0808">Transferase</keyword>
<evidence type="ECO:0000256" key="1">
    <source>
        <dbReference type="ARBA" id="ARBA00022490"/>
    </source>
</evidence>
<sequence>MEATMNPEAFQAALAAVGINLTADQMQQFHLYYTYLVEENEKMNLTGITAEPEVYLKHFYDSLTLALEVPALQTEALSLCDVGSGAGFPSIPLKIAFPQLSITIVDSLNKRIGFLSRLVAQLNLEGVALYHDRAETFGGKRSVHRENFDLVTARAVAPLNVLAELCLPLVKLHGQFVAMKAAQTDQELTEAEPALMQLGGKLAADKQVVLPGLTDARHLLIIDKVKATPARFPRKPGTPSKQPLGGQ</sequence>
<comment type="caution">
    <text evidence="6">Lacks conserved residue(s) required for the propagation of feature annotation.</text>
</comment>
<comment type="function">
    <text evidence="6">Specifically methylates the N7 position of a guanine in 16S rRNA.</text>
</comment>
<dbReference type="Proteomes" id="UP000051672">
    <property type="component" value="Unassembled WGS sequence"/>
</dbReference>
<evidence type="ECO:0000256" key="6">
    <source>
        <dbReference type="HAMAP-Rule" id="MF_00074"/>
    </source>
</evidence>
<feature type="binding site" evidence="6">
    <location>
        <position position="83"/>
    </location>
    <ligand>
        <name>S-adenosyl-L-methionine</name>
        <dbReference type="ChEBI" id="CHEBI:59789"/>
    </ligand>
</feature>
<comment type="subcellular location">
    <subcellularLocation>
        <location evidence="6">Cytoplasm</location>
    </subcellularLocation>
</comment>
<dbReference type="GO" id="GO:0051301">
    <property type="term" value="P:cell division"/>
    <property type="evidence" value="ECO:0007669"/>
    <property type="project" value="UniProtKB-KW"/>
</dbReference>
<comment type="similarity">
    <text evidence="6">Belongs to the methyltransferase superfamily. RNA methyltransferase RsmG family.</text>
</comment>
<keyword evidence="3 6" id="KW-0489">Methyltransferase</keyword>
<dbReference type="STRING" id="1423727.FC34_GL001415"/>
<feature type="binding site" evidence="6">
    <location>
        <position position="154"/>
    </location>
    <ligand>
        <name>S-adenosyl-L-methionine</name>
        <dbReference type="ChEBI" id="CHEBI:59789"/>
    </ligand>
</feature>
<dbReference type="HAMAP" id="MF_00074">
    <property type="entry name" value="16SrRNA_methyltr_G"/>
    <property type="match status" value="1"/>
</dbReference>
<keyword evidence="2 6" id="KW-0698">rRNA processing</keyword>
<dbReference type="PANTHER" id="PTHR31760">
    <property type="entry name" value="S-ADENOSYL-L-METHIONINE-DEPENDENT METHYLTRANSFERASES SUPERFAMILY PROTEIN"/>
    <property type="match status" value="1"/>
</dbReference>
<dbReference type="AlphaFoldDB" id="A0A0R2B898"/>
<evidence type="ECO:0000256" key="5">
    <source>
        <dbReference type="ARBA" id="ARBA00022691"/>
    </source>
</evidence>
<dbReference type="EMBL" id="AYZQ01000003">
    <property type="protein sequence ID" value="KRM71756.1"/>
    <property type="molecule type" value="Genomic_DNA"/>
</dbReference>
<keyword evidence="7" id="KW-0132">Cell division</keyword>
<reference evidence="7 8" key="1">
    <citation type="journal article" date="2015" name="Genome Announc.">
        <title>Expanding the biotechnology potential of lactobacilli through comparative genomics of 213 strains and associated genera.</title>
        <authorList>
            <person name="Sun Z."/>
            <person name="Harris H.M."/>
            <person name="McCann A."/>
            <person name="Guo C."/>
            <person name="Argimon S."/>
            <person name="Zhang W."/>
            <person name="Yang X."/>
            <person name="Jeffery I.B."/>
            <person name="Cooney J.C."/>
            <person name="Kagawa T.F."/>
            <person name="Liu W."/>
            <person name="Song Y."/>
            <person name="Salvetti E."/>
            <person name="Wrobel A."/>
            <person name="Rasinkangas P."/>
            <person name="Parkhill J."/>
            <person name="Rea M.C."/>
            <person name="O'Sullivan O."/>
            <person name="Ritari J."/>
            <person name="Douillard F.P."/>
            <person name="Paul Ross R."/>
            <person name="Yang R."/>
            <person name="Briner A.E."/>
            <person name="Felis G.E."/>
            <person name="de Vos W.M."/>
            <person name="Barrangou R."/>
            <person name="Klaenhammer T.R."/>
            <person name="Caufield P.W."/>
            <person name="Cui Y."/>
            <person name="Zhang H."/>
            <person name="O'Toole P.W."/>
        </authorList>
    </citation>
    <scope>NUCLEOTIDE SEQUENCE [LARGE SCALE GENOMIC DNA]</scope>
    <source>
        <strain evidence="7 8">DSM 23927</strain>
    </source>
</reference>
<accession>A0A0R2B898</accession>
<feature type="binding site" evidence="6">
    <location>
        <position position="88"/>
    </location>
    <ligand>
        <name>S-adenosyl-L-methionine</name>
        <dbReference type="ChEBI" id="CHEBI:59789"/>
    </ligand>
</feature>
<dbReference type="PIRSF" id="PIRSF003078">
    <property type="entry name" value="GidB"/>
    <property type="match status" value="1"/>
</dbReference>
<keyword evidence="5 6" id="KW-0949">S-adenosyl-L-methionine</keyword>
<dbReference type="Gene3D" id="3.40.50.150">
    <property type="entry name" value="Vaccinia Virus protein VP39"/>
    <property type="match status" value="1"/>
</dbReference>
<dbReference type="PANTHER" id="PTHR31760:SF0">
    <property type="entry name" value="S-ADENOSYL-L-METHIONINE-DEPENDENT METHYLTRANSFERASES SUPERFAMILY PROTEIN"/>
    <property type="match status" value="1"/>
</dbReference>
<dbReference type="SUPFAM" id="SSF53335">
    <property type="entry name" value="S-adenosyl-L-methionine-dependent methyltransferases"/>
    <property type="match status" value="1"/>
</dbReference>
<organism evidence="7 8">
    <name type="scientific">Lacticaseibacillus brantae DSM 23927</name>
    <dbReference type="NCBI Taxonomy" id="1423727"/>
    <lineage>
        <taxon>Bacteria</taxon>
        <taxon>Bacillati</taxon>
        <taxon>Bacillota</taxon>
        <taxon>Bacilli</taxon>
        <taxon>Lactobacillales</taxon>
        <taxon>Lactobacillaceae</taxon>
        <taxon>Lacticaseibacillus</taxon>
    </lineage>
</organism>
<dbReference type="PATRIC" id="fig|1423727.3.peg.1434"/>
<keyword evidence="7" id="KW-0131">Cell cycle</keyword>
<dbReference type="InterPro" id="IPR003682">
    <property type="entry name" value="rRNA_ssu_MeTfrase_G"/>
</dbReference>
<protein>
    <recommendedName>
        <fullName evidence="6">Ribosomal RNA small subunit methyltransferase G</fullName>
        <ecNumber evidence="6">2.1.1.-</ecNumber>
    </recommendedName>
    <alternativeName>
        <fullName evidence="6">16S rRNA 7-methylguanosine methyltransferase</fullName>
        <shortName evidence="6">16S rRNA m7G methyltransferase</shortName>
    </alternativeName>
</protein>
<evidence type="ECO:0000256" key="4">
    <source>
        <dbReference type="ARBA" id="ARBA00022679"/>
    </source>
</evidence>
<evidence type="ECO:0000313" key="7">
    <source>
        <dbReference type="EMBL" id="KRM71756.1"/>
    </source>
</evidence>
<dbReference type="GO" id="GO:0005829">
    <property type="term" value="C:cytosol"/>
    <property type="evidence" value="ECO:0007669"/>
    <property type="project" value="TreeGrafter"/>
</dbReference>
<evidence type="ECO:0000313" key="8">
    <source>
        <dbReference type="Proteomes" id="UP000051672"/>
    </source>
</evidence>
<comment type="caution">
    <text evidence="7">The sequence shown here is derived from an EMBL/GenBank/DDBJ whole genome shotgun (WGS) entry which is preliminary data.</text>
</comment>
<dbReference type="InterPro" id="IPR029063">
    <property type="entry name" value="SAM-dependent_MTases_sf"/>
</dbReference>
<dbReference type="Pfam" id="PF02527">
    <property type="entry name" value="GidB"/>
    <property type="match status" value="1"/>
</dbReference>
<evidence type="ECO:0000256" key="3">
    <source>
        <dbReference type="ARBA" id="ARBA00022603"/>
    </source>
</evidence>
<dbReference type="NCBIfam" id="TIGR00138">
    <property type="entry name" value="rsmG_gidB"/>
    <property type="match status" value="1"/>
</dbReference>
<dbReference type="GO" id="GO:0070043">
    <property type="term" value="F:rRNA (guanine-N7-)-methyltransferase activity"/>
    <property type="evidence" value="ECO:0007669"/>
    <property type="project" value="UniProtKB-UniRule"/>
</dbReference>
<name>A0A0R2B898_9LACO</name>
<gene>
    <name evidence="6" type="primary">rsmG</name>
    <name evidence="7" type="ORF">FC34_GL001415</name>
</gene>